<dbReference type="RefSeq" id="WP_387701676.1">
    <property type="nucleotide sequence ID" value="NZ_JBIAMX010000012.1"/>
</dbReference>
<evidence type="ECO:0000313" key="1">
    <source>
        <dbReference type="EMBL" id="MFF0545040.1"/>
    </source>
</evidence>
<comment type="caution">
    <text evidence="1">The sequence shown here is derived from an EMBL/GenBank/DDBJ whole genome shotgun (WGS) entry which is preliminary data.</text>
</comment>
<proteinExistence type="predicted"/>
<dbReference type="EMBL" id="JBIAMX010000012">
    <property type="protein sequence ID" value="MFF0545040.1"/>
    <property type="molecule type" value="Genomic_DNA"/>
</dbReference>
<evidence type="ECO:0000313" key="2">
    <source>
        <dbReference type="Proteomes" id="UP001601444"/>
    </source>
</evidence>
<keyword evidence="2" id="KW-1185">Reference proteome</keyword>
<name>A0ABW6PS36_9NOCA</name>
<sequence>MLERTGGWGGAAAPGRAPRRTMLREYLAAVRAAPRVIALDGRPVPERLRAWAEVGVTDVLYGPPDDSEQTLVAYLGRLRGELPATGLLDDATPEVAAP</sequence>
<protein>
    <recommendedName>
        <fullName evidence="3">Luciferase-like domain-containing protein</fullName>
    </recommendedName>
</protein>
<gene>
    <name evidence="1" type="ORF">ACFYTF_19605</name>
</gene>
<accession>A0ABW6PS36</accession>
<reference evidence="1 2" key="1">
    <citation type="submission" date="2024-10" db="EMBL/GenBank/DDBJ databases">
        <title>The Natural Products Discovery Center: Release of the First 8490 Sequenced Strains for Exploring Actinobacteria Biosynthetic Diversity.</title>
        <authorList>
            <person name="Kalkreuter E."/>
            <person name="Kautsar S.A."/>
            <person name="Yang D."/>
            <person name="Bader C.D."/>
            <person name="Teijaro C.N."/>
            <person name="Fluegel L."/>
            <person name="Davis C.M."/>
            <person name="Simpson J.R."/>
            <person name="Lauterbach L."/>
            <person name="Steele A.D."/>
            <person name="Gui C."/>
            <person name="Meng S."/>
            <person name="Li G."/>
            <person name="Viehrig K."/>
            <person name="Ye F."/>
            <person name="Su P."/>
            <person name="Kiefer A.F."/>
            <person name="Nichols A."/>
            <person name="Cepeda A.J."/>
            <person name="Yan W."/>
            <person name="Fan B."/>
            <person name="Jiang Y."/>
            <person name="Adhikari A."/>
            <person name="Zheng C.-J."/>
            <person name="Schuster L."/>
            <person name="Cowan T.M."/>
            <person name="Smanski M.J."/>
            <person name="Chevrette M.G."/>
            <person name="De Carvalho L.P.S."/>
            <person name="Shen B."/>
        </authorList>
    </citation>
    <scope>NUCLEOTIDE SEQUENCE [LARGE SCALE GENOMIC DNA]</scope>
    <source>
        <strain evidence="1 2">NPDC004045</strain>
    </source>
</reference>
<evidence type="ECO:0008006" key="3">
    <source>
        <dbReference type="Google" id="ProtNLM"/>
    </source>
</evidence>
<dbReference type="Proteomes" id="UP001601444">
    <property type="component" value="Unassembled WGS sequence"/>
</dbReference>
<organism evidence="1 2">
    <name type="scientific">Nocardia thailandica</name>
    <dbReference type="NCBI Taxonomy" id="257275"/>
    <lineage>
        <taxon>Bacteria</taxon>
        <taxon>Bacillati</taxon>
        <taxon>Actinomycetota</taxon>
        <taxon>Actinomycetes</taxon>
        <taxon>Mycobacteriales</taxon>
        <taxon>Nocardiaceae</taxon>
        <taxon>Nocardia</taxon>
    </lineage>
</organism>